<feature type="compositionally biased region" description="Pro residues" evidence="1">
    <location>
        <begin position="1"/>
        <end position="12"/>
    </location>
</feature>
<sequence>STPDPEPSPPSPRCAEHKPEPTNDRELEPTATTAIASWSDRADYCGARDGQSWPNGKK</sequence>
<gene>
    <name evidence="2" type="ORF">M9458_046870</name>
</gene>
<feature type="compositionally biased region" description="Basic and acidic residues" evidence="1">
    <location>
        <begin position="14"/>
        <end position="28"/>
    </location>
</feature>
<evidence type="ECO:0000313" key="3">
    <source>
        <dbReference type="Proteomes" id="UP001529510"/>
    </source>
</evidence>
<reference evidence="2 3" key="1">
    <citation type="submission" date="2024-05" db="EMBL/GenBank/DDBJ databases">
        <title>Genome sequencing and assembly of Indian major carp, Cirrhinus mrigala (Hamilton, 1822).</title>
        <authorList>
            <person name="Mohindra V."/>
            <person name="Chowdhury L.M."/>
            <person name="Lal K."/>
            <person name="Jena J.K."/>
        </authorList>
    </citation>
    <scope>NUCLEOTIDE SEQUENCE [LARGE SCALE GENOMIC DNA]</scope>
    <source>
        <strain evidence="2">CM1030</strain>
        <tissue evidence="2">Blood</tissue>
    </source>
</reference>
<keyword evidence="3" id="KW-1185">Reference proteome</keyword>
<feature type="non-terminal residue" evidence="2">
    <location>
        <position position="58"/>
    </location>
</feature>
<accession>A0ABD0N9N2</accession>
<proteinExistence type="predicted"/>
<feature type="region of interest" description="Disordered" evidence="1">
    <location>
        <begin position="1"/>
        <end position="30"/>
    </location>
</feature>
<name>A0ABD0N9N2_CIRMR</name>
<dbReference type="Proteomes" id="UP001529510">
    <property type="component" value="Unassembled WGS sequence"/>
</dbReference>
<organism evidence="2 3">
    <name type="scientific">Cirrhinus mrigala</name>
    <name type="common">Mrigala</name>
    <dbReference type="NCBI Taxonomy" id="683832"/>
    <lineage>
        <taxon>Eukaryota</taxon>
        <taxon>Metazoa</taxon>
        <taxon>Chordata</taxon>
        <taxon>Craniata</taxon>
        <taxon>Vertebrata</taxon>
        <taxon>Euteleostomi</taxon>
        <taxon>Actinopterygii</taxon>
        <taxon>Neopterygii</taxon>
        <taxon>Teleostei</taxon>
        <taxon>Ostariophysi</taxon>
        <taxon>Cypriniformes</taxon>
        <taxon>Cyprinidae</taxon>
        <taxon>Labeoninae</taxon>
        <taxon>Labeonini</taxon>
        <taxon>Cirrhinus</taxon>
    </lineage>
</organism>
<dbReference type="EMBL" id="JAMKFB020000023">
    <property type="protein sequence ID" value="KAL0158794.1"/>
    <property type="molecule type" value="Genomic_DNA"/>
</dbReference>
<feature type="non-terminal residue" evidence="2">
    <location>
        <position position="1"/>
    </location>
</feature>
<evidence type="ECO:0000256" key="1">
    <source>
        <dbReference type="SAM" id="MobiDB-lite"/>
    </source>
</evidence>
<comment type="caution">
    <text evidence="2">The sequence shown here is derived from an EMBL/GenBank/DDBJ whole genome shotgun (WGS) entry which is preliminary data.</text>
</comment>
<protein>
    <submittedName>
        <fullName evidence="2">Uncharacterized protein</fullName>
    </submittedName>
</protein>
<evidence type="ECO:0000313" key="2">
    <source>
        <dbReference type="EMBL" id="KAL0158794.1"/>
    </source>
</evidence>
<dbReference type="AlphaFoldDB" id="A0ABD0N9N2"/>